<dbReference type="STRING" id="120956.SAMN05421791_11025"/>
<evidence type="ECO:0000313" key="1">
    <source>
        <dbReference type="EMBL" id="SDG47144.1"/>
    </source>
</evidence>
<dbReference type="Proteomes" id="UP000199708">
    <property type="component" value="Unassembled WGS sequence"/>
</dbReference>
<keyword evidence="2" id="KW-1185">Reference proteome</keyword>
<gene>
    <name evidence="1" type="ORF">SAMN05421791_11025</name>
</gene>
<evidence type="ECO:0000313" key="2">
    <source>
        <dbReference type="Proteomes" id="UP000199708"/>
    </source>
</evidence>
<accession>A0A1G7UI13</accession>
<reference evidence="1 2" key="1">
    <citation type="submission" date="2016-10" db="EMBL/GenBank/DDBJ databases">
        <authorList>
            <person name="de Groot N.N."/>
        </authorList>
    </citation>
    <scope>NUCLEOTIDE SEQUENCE [LARGE SCALE GENOMIC DNA]</scope>
    <source>
        <strain evidence="1 2">ATCC BAA-466</strain>
    </source>
</reference>
<name>A0A1G7UI13_9LACT</name>
<sequence>MRKLWFLRRKKCRRNSQIITTKIGKPVFFLFKEELIEPLFDSLLFASQLLSLIVSSTQESELLSENPAVVDIIKNEQVAA</sequence>
<proteinExistence type="predicted"/>
<dbReference type="EMBL" id="FNCK01000010">
    <property type="protein sequence ID" value="SDG47144.1"/>
    <property type="molecule type" value="Genomic_DNA"/>
</dbReference>
<protein>
    <submittedName>
        <fullName evidence="1">Uncharacterized protein</fullName>
    </submittedName>
</protein>
<organism evidence="1 2">
    <name type="scientific">Facklamia miroungae</name>
    <dbReference type="NCBI Taxonomy" id="120956"/>
    <lineage>
        <taxon>Bacteria</taxon>
        <taxon>Bacillati</taxon>
        <taxon>Bacillota</taxon>
        <taxon>Bacilli</taxon>
        <taxon>Lactobacillales</taxon>
        <taxon>Aerococcaceae</taxon>
        <taxon>Facklamia</taxon>
    </lineage>
</organism>
<dbReference type="AlphaFoldDB" id="A0A1G7UI13"/>
<dbReference type="RefSeq" id="WP_168427196.1">
    <property type="nucleotide sequence ID" value="NZ_FNCK01000010.1"/>
</dbReference>